<keyword evidence="4" id="KW-1185">Reference proteome</keyword>
<dbReference type="OrthoDB" id="8954335at2759"/>
<dbReference type="Gene3D" id="3.40.50.300">
    <property type="entry name" value="P-loop containing nucleotide triphosphate hydrolases"/>
    <property type="match status" value="1"/>
</dbReference>
<evidence type="ECO:0000256" key="1">
    <source>
        <dbReference type="SAM" id="Coils"/>
    </source>
</evidence>
<reference evidence="4" key="1">
    <citation type="journal article" date="2014" name="Proc. Natl. Acad. Sci. U.S.A.">
        <title>Extensive sampling of basidiomycete genomes demonstrates inadequacy of the white-rot/brown-rot paradigm for wood decay fungi.</title>
        <authorList>
            <person name="Riley R."/>
            <person name="Salamov A.A."/>
            <person name="Brown D.W."/>
            <person name="Nagy L.G."/>
            <person name="Floudas D."/>
            <person name="Held B.W."/>
            <person name="Levasseur A."/>
            <person name="Lombard V."/>
            <person name="Morin E."/>
            <person name="Otillar R."/>
            <person name="Lindquist E.A."/>
            <person name="Sun H."/>
            <person name="LaButti K.M."/>
            <person name="Schmutz J."/>
            <person name="Jabbour D."/>
            <person name="Luo H."/>
            <person name="Baker S.E."/>
            <person name="Pisabarro A.G."/>
            <person name="Walton J.D."/>
            <person name="Blanchette R.A."/>
            <person name="Henrissat B."/>
            <person name="Martin F."/>
            <person name="Cullen D."/>
            <person name="Hibbett D.S."/>
            <person name="Grigoriev I.V."/>
        </authorList>
    </citation>
    <scope>NUCLEOTIDE SEQUENCE [LARGE SCALE GENOMIC DNA]</scope>
    <source>
        <strain evidence="4">MUCL 33604</strain>
    </source>
</reference>
<feature type="domain" description="G" evidence="2">
    <location>
        <begin position="1"/>
        <end position="69"/>
    </location>
</feature>
<protein>
    <recommendedName>
        <fullName evidence="2">G domain-containing protein</fullName>
    </recommendedName>
</protein>
<dbReference type="Proteomes" id="UP000027265">
    <property type="component" value="Unassembled WGS sequence"/>
</dbReference>
<accession>A0A067PII4</accession>
<keyword evidence="1" id="KW-0175">Coiled coil</keyword>
<dbReference type="AlphaFoldDB" id="A0A067PII4"/>
<evidence type="ECO:0000313" key="3">
    <source>
        <dbReference type="EMBL" id="KDQ54599.1"/>
    </source>
</evidence>
<dbReference type="HOGENOM" id="CLU_018003_2_1_1"/>
<gene>
    <name evidence="3" type="ORF">JAAARDRAFT_160672</name>
</gene>
<evidence type="ECO:0000313" key="4">
    <source>
        <dbReference type="Proteomes" id="UP000027265"/>
    </source>
</evidence>
<dbReference type="Pfam" id="PF01926">
    <property type="entry name" value="MMR_HSR1"/>
    <property type="match status" value="1"/>
</dbReference>
<dbReference type="EMBL" id="KL197728">
    <property type="protein sequence ID" value="KDQ54599.1"/>
    <property type="molecule type" value="Genomic_DNA"/>
</dbReference>
<organism evidence="3 4">
    <name type="scientific">Jaapia argillacea MUCL 33604</name>
    <dbReference type="NCBI Taxonomy" id="933084"/>
    <lineage>
        <taxon>Eukaryota</taxon>
        <taxon>Fungi</taxon>
        <taxon>Dikarya</taxon>
        <taxon>Basidiomycota</taxon>
        <taxon>Agaricomycotina</taxon>
        <taxon>Agaricomycetes</taxon>
        <taxon>Agaricomycetidae</taxon>
        <taxon>Jaapiales</taxon>
        <taxon>Jaapiaceae</taxon>
        <taxon>Jaapia</taxon>
    </lineage>
</organism>
<dbReference type="SUPFAM" id="SSF52540">
    <property type="entry name" value="P-loop containing nucleoside triphosphate hydrolases"/>
    <property type="match status" value="1"/>
</dbReference>
<dbReference type="InterPro" id="IPR027417">
    <property type="entry name" value="P-loop_NTPase"/>
</dbReference>
<dbReference type="InParanoid" id="A0A067PII4"/>
<feature type="coiled-coil region" evidence="1">
    <location>
        <begin position="218"/>
        <end position="285"/>
    </location>
</feature>
<proteinExistence type="predicted"/>
<evidence type="ECO:0000259" key="2">
    <source>
        <dbReference type="Pfam" id="PF01926"/>
    </source>
</evidence>
<dbReference type="GO" id="GO:0005525">
    <property type="term" value="F:GTP binding"/>
    <property type="evidence" value="ECO:0007669"/>
    <property type="project" value="InterPro"/>
</dbReference>
<dbReference type="InterPro" id="IPR006073">
    <property type="entry name" value="GTP-bd"/>
</dbReference>
<sequence>MGATGTGKSSFIHSLTNNKNIVVGHTLNSETSDIKCARYFVPNSSACVTFIDTPGFDDSRGHAAGMGDTDILRKIATFLKVEYEQKQKLAGVIYMHRINDTRMSNSSQRNLRMFRNLCGSESMKNVVIVTTMWDSAPRKQAEMHEAELRTKCGFFKDLIDDGAQLVRSGQYCEGEGFLPPSQIVSDILLRSQPVFTQIQNEMAQGKELDCTSAGEQLDTDLRKMKQHFEMEMKKLQEETEEAIKDRDSRAVRELEEEKTKNRLEVEKLDKQLRALQEGLRVSKADMQKIILEEQQERGRQRAESGEDDGDFFAGALVGATGVYFMTNALSSFV</sequence>
<name>A0A067PII4_9AGAM</name>